<sequence>MKLFILLFAVMGLAECTYLSDLTSRSAVDTCAQGLQRCVAPIQTGMESMMGLGTGFSSNSAIPEDANIDTVCTRLEPFQVCLRGAVRNCHQQTQRDQMTGLDQMIGYICSARGRANVREMQESECATNELKGLELVEGIQGCSTNYVYEVQMATIRAMQSQGPPNIDLCGLTEELRICVTTEARDRCGTAYETFVNEIWAIASRTTMRNMGCAAPPDNTRRFALRALDI</sequence>
<gene>
    <name evidence="4" type="primary">LOC100533381</name>
</gene>
<feature type="chain" id="PRO_5004184410" evidence="1 4">
    <location>
        <begin position="17"/>
        <end position="229"/>
    </location>
</feature>
<feature type="signal peptide" evidence="1 4">
    <location>
        <begin position="1"/>
        <end position="16"/>
    </location>
</feature>
<reference evidence="2 4" key="2">
    <citation type="journal article" date="1996" name="J. Neurobiol.">
        <title>Ag, a novel protein secreted from Aplysia glia.</title>
        <authorList>
            <person name="Lockhart S.T."/>
            <person name="Levitan I.B."/>
            <person name="Pikielny C.W."/>
        </authorList>
    </citation>
    <scope>NUCLEOTIDE SEQUENCE</scope>
    <source>
        <tissue evidence="2">Central nervous system</tissue>
    </source>
</reference>
<evidence type="ECO:0000313" key="3">
    <source>
        <dbReference type="Proteomes" id="UP000694888"/>
    </source>
</evidence>
<evidence type="ECO:0000256" key="1">
    <source>
        <dbReference type="SAM" id="SignalP"/>
    </source>
</evidence>
<organism evidence="2">
    <name type="scientific">Aplysia californica</name>
    <name type="common">California sea hare</name>
    <dbReference type="NCBI Taxonomy" id="6500"/>
    <lineage>
        <taxon>Eukaryota</taxon>
        <taxon>Metazoa</taxon>
        <taxon>Spiralia</taxon>
        <taxon>Lophotrochozoa</taxon>
        <taxon>Mollusca</taxon>
        <taxon>Gastropoda</taxon>
        <taxon>Heterobranchia</taxon>
        <taxon>Euthyneura</taxon>
        <taxon>Tectipleura</taxon>
        <taxon>Aplysiida</taxon>
        <taxon>Aplysioidea</taxon>
        <taxon>Aplysiidae</taxon>
        <taxon>Aplysia</taxon>
    </lineage>
</organism>
<reference evidence="4" key="3">
    <citation type="submission" date="2025-05" db="UniProtKB">
        <authorList>
            <consortium name="RefSeq"/>
        </authorList>
    </citation>
    <scope>IDENTIFICATION</scope>
</reference>
<evidence type="ECO:0000313" key="4">
    <source>
        <dbReference type="RefSeq" id="NP_001191598.1"/>
    </source>
</evidence>
<dbReference type="OrthoDB" id="6201253at2759"/>
<proteinExistence type="evidence at transcript level"/>
<name>Q16936_APLCA</name>
<accession>Q16936</accession>
<reference evidence="2" key="1">
    <citation type="submission" date="1994-12" db="EMBL/GenBank/DDBJ databases">
        <authorList>
            <person name="Lockhart S. T."/>
        </authorList>
    </citation>
    <scope>NUCLEOTIDE SEQUENCE</scope>
    <source>
        <tissue evidence="2">Central nervous system</tissue>
    </source>
</reference>
<keyword evidence="1 4" id="KW-0732">Signal</keyword>
<keyword evidence="3" id="KW-1185">Reference proteome</keyword>
<dbReference type="Proteomes" id="UP000694888">
    <property type="component" value="Unplaced"/>
</dbReference>
<dbReference type="GeneID" id="100533381"/>
<dbReference type="AlphaFoldDB" id="Q16936"/>
<protein>
    <submittedName>
        <fullName evidence="2 4">Ag</fullName>
    </submittedName>
</protein>
<dbReference type="RefSeq" id="NP_001191598.1">
    <property type="nucleotide sequence ID" value="NM_001204669.1"/>
</dbReference>
<evidence type="ECO:0000313" key="2">
    <source>
        <dbReference type="EMBL" id="AAB17098.1"/>
    </source>
</evidence>
<dbReference type="EMBL" id="U19275">
    <property type="protein sequence ID" value="AAB17098.1"/>
    <property type="molecule type" value="mRNA"/>
</dbReference>